<dbReference type="InterPro" id="IPR013611">
    <property type="entry name" value="Transp-assoc_OB_typ2"/>
</dbReference>
<dbReference type="RefSeq" id="WP_007572006.1">
    <property type="nucleotide sequence ID" value="NZ_AGUD01000056.1"/>
</dbReference>
<dbReference type="PANTHER" id="PTHR42781:SF4">
    <property type="entry name" value="SPERMIDINE_PUTRESCINE IMPORT ATP-BINDING PROTEIN POTA"/>
    <property type="match status" value="1"/>
</dbReference>
<dbReference type="Pfam" id="PF00005">
    <property type="entry name" value="ABC_tran"/>
    <property type="match status" value="1"/>
</dbReference>
<dbReference type="EMBL" id="AGUD01000056">
    <property type="protein sequence ID" value="EHN11925.1"/>
    <property type="molecule type" value="Genomic_DNA"/>
</dbReference>
<protein>
    <recommendedName>
        <fullName evidence="4">ABC-type quaternary amine transporter</fullName>
        <ecNumber evidence="4">7.6.2.9</ecNumber>
    </recommendedName>
</protein>
<dbReference type="GO" id="GO:0016887">
    <property type="term" value="F:ATP hydrolysis activity"/>
    <property type="evidence" value="ECO:0007669"/>
    <property type="project" value="InterPro"/>
</dbReference>
<dbReference type="GO" id="GO:0005524">
    <property type="term" value="F:ATP binding"/>
    <property type="evidence" value="ECO:0007669"/>
    <property type="project" value="UniProtKB-KW"/>
</dbReference>
<dbReference type="PROSITE" id="PS50893">
    <property type="entry name" value="ABC_TRANSPORTER_2"/>
    <property type="match status" value="1"/>
</dbReference>
<evidence type="ECO:0000313" key="6">
    <source>
        <dbReference type="EMBL" id="EHN11925.1"/>
    </source>
</evidence>
<organism evidence="6 7">
    <name type="scientific">Patulibacter medicamentivorans</name>
    <dbReference type="NCBI Taxonomy" id="1097667"/>
    <lineage>
        <taxon>Bacteria</taxon>
        <taxon>Bacillati</taxon>
        <taxon>Actinomycetota</taxon>
        <taxon>Thermoleophilia</taxon>
        <taxon>Solirubrobacterales</taxon>
        <taxon>Patulibacteraceae</taxon>
        <taxon>Patulibacter</taxon>
    </lineage>
</organism>
<keyword evidence="1" id="KW-0813">Transport</keyword>
<name>H0E316_9ACTN</name>
<sequence length="359" mass="38312">MSVQLTLEDVRVALGGNEILHGVSLDIAPGEFLTLLGPSGSGKTTTLNVIAGLVPTSGGHVRFDQQPVEKRPPHDRDIGLVFQSYALFPHMTVGENVAFPLLTRKVDKAKRRAVAEQMLELVQLPGTADRPVRSLSGGQQQRIALARALAPSPSVLLLDEPMAALDKQLRETMQIEVKRIQQEVGVTTVAVTHDQTEAMTMSDRVAIMRDGNVEQIDTPEALYRRPATLFAARFLGETNLVAVRDGRLAGFGTGVGARSGTAVLRPEDFALGGDLPGSAPRLSVRVTTASFQGTRYRLDVVHDEVGAMIVTLPASTDPTTIAPGTTIELALNDGCDLHVVPEDVESEPPLVSADLTIAA</sequence>
<keyword evidence="3 6" id="KW-0067">ATP-binding</keyword>
<dbReference type="InterPro" id="IPR050093">
    <property type="entry name" value="ABC_SmlMolc_Importer"/>
</dbReference>
<evidence type="ECO:0000256" key="3">
    <source>
        <dbReference type="ARBA" id="ARBA00022840"/>
    </source>
</evidence>
<feature type="domain" description="ABC transporter" evidence="5">
    <location>
        <begin position="5"/>
        <end position="235"/>
    </location>
</feature>
<evidence type="ECO:0000313" key="7">
    <source>
        <dbReference type="Proteomes" id="UP000005143"/>
    </source>
</evidence>
<keyword evidence="2" id="KW-0547">Nucleotide-binding</keyword>
<dbReference type="InterPro" id="IPR003439">
    <property type="entry name" value="ABC_transporter-like_ATP-bd"/>
</dbReference>
<dbReference type="InterPro" id="IPR003593">
    <property type="entry name" value="AAA+_ATPase"/>
</dbReference>
<comment type="caution">
    <text evidence="6">The sequence shown here is derived from an EMBL/GenBank/DDBJ whole genome shotgun (WGS) entry which is preliminary data.</text>
</comment>
<dbReference type="OrthoDB" id="9802264at2"/>
<dbReference type="SMART" id="SM00382">
    <property type="entry name" value="AAA"/>
    <property type="match status" value="1"/>
</dbReference>
<dbReference type="PANTHER" id="PTHR42781">
    <property type="entry name" value="SPERMIDINE/PUTRESCINE IMPORT ATP-BINDING PROTEIN POTA"/>
    <property type="match status" value="1"/>
</dbReference>
<evidence type="ECO:0000256" key="1">
    <source>
        <dbReference type="ARBA" id="ARBA00022448"/>
    </source>
</evidence>
<dbReference type="PATRIC" id="fig|1097667.3.peg.1180"/>
<dbReference type="Proteomes" id="UP000005143">
    <property type="component" value="Unassembled WGS sequence"/>
</dbReference>
<dbReference type="PROSITE" id="PS00211">
    <property type="entry name" value="ABC_TRANSPORTER_1"/>
    <property type="match status" value="1"/>
</dbReference>
<evidence type="ECO:0000256" key="4">
    <source>
        <dbReference type="ARBA" id="ARBA00066388"/>
    </source>
</evidence>
<evidence type="ECO:0000259" key="5">
    <source>
        <dbReference type="PROSITE" id="PS50893"/>
    </source>
</evidence>
<dbReference type="InterPro" id="IPR017871">
    <property type="entry name" value="ABC_transporter-like_CS"/>
</dbReference>
<dbReference type="Pfam" id="PF08402">
    <property type="entry name" value="TOBE_2"/>
    <property type="match status" value="1"/>
</dbReference>
<dbReference type="GO" id="GO:0015418">
    <property type="term" value="F:ABC-type quaternary ammonium compound transporting activity"/>
    <property type="evidence" value="ECO:0007669"/>
    <property type="project" value="UniProtKB-EC"/>
</dbReference>
<accession>H0E316</accession>
<dbReference type="SUPFAM" id="SSF52540">
    <property type="entry name" value="P-loop containing nucleoside triphosphate hydrolases"/>
    <property type="match status" value="1"/>
</dbReference>
<dbReference type="FunFam" id="3.40.50.300:FF:000425">
    <property type="entry name" value="Probable ABC transporter, ATP-binding subunit"/>
    <property type="match status" value="1"/>
</dbReference>
<dbReference type="AlphaFoldDB" id="H0E316"/>
<gene>
    <name evidence="6" type="ORF">PAI11_11830</name>
</gene>
<reference evidence="6 7" key="1">
    <citation type="journal article" date="2013" name="Biodegradation">
        <title>Quantitative proteomic analysis of ibuprofen-degrading Patulibacter sp. strain I11.</title>
        <authorList>
            <person name="Almeida B."/>
            <person name="Kjeldal H."/>
            <person name="Lolas I."/>
            <person name="Knudsen A.D."/>
            <person name="Carvalho G."/>
            <person name="Nielsen K.L."/>
            <person name="Barreto Crespo M.T."/>
            <person name="Stensballe A."/>
            <person name="Nielsen J.L."/>
        </authorList>
    </citation>
    <scope>NUCLEOTIDE SEQUENCE [LARGE SCALE GENOMIC DNA]</scope>
    <source>
        <strain evidence="6 7">I11</strain>
    </source>
</reference>
<dbReference type="Gene3D" id="3.40.50.300">
    <property type="entry name" value="P-loop containing nucleotide triphosphate hydrolases"/>
    <property type="match status" value="1"/>
</dbReference>
<dbReference type="GO" id="GO:0043190">
    <property type="term" value="C:ATP-binding cassette (ABC) transporter complex"/>
    <property type="evidence" value="ECO:0007669"/>
    <property type="project" value="InterPro"/>
</dbReference>
<keyword evidence="7" id="KW-1185">Reference proteome</keyword>
<evidence type="ECO:0000256" key="2">
    <source>
        <dbReference type="ARBA" id="ARBA00022741"/>
    </source>
</evidence>
<proteinExistence type="predicted"/>
<dbReference type="InterPro" id="IPR027417">
    <property type="entry name" value="P-loop_NTPase"/>
</dbReference>
<dbReference type="EC" id="7.6.2.9" evidence="4"/>